<dbReference type="AlphaFoldDB" id="A0AAD7R5T5"/>
<keyword evidence="3" id="KW-1133">Transmembrane helix</keyword>
<evidence type="ECO:0000256" key="4">
    <source>
        <dbReference type="ARBA" id="ARBA00023136"/>
    </source>
</evidence>
<dbReference type="GO" id="GO:0030544">
    <property type="term" value="F:Hsp70 protein binding"/>
    <property type="evidence" value="ECO:0007669"/>
    <property type="project" value="TreeGrafter"/>
</dbReference>
<keyword evidence="2" id="KW-0812">Transmembrane</keyword>
<evidence type="ECO:0000256" key="1">
    <source>
        <dbReference type="ARBA" id="ARBA00004167"/>
    </source>
</evidence>
<organism evidence="7 8">
    <name type="scientific">Aldrovandia affinis</name>
    <dbReference type="NCBI Taxonomy" id="143900"/>
    <lineage>
        <taxon>Eukaryota</taxon>
        <taxon>Metazoa</taxon>
        <taxon>Chordata</taxon>
        <taxon>Craniata</taxon>
        <taxon>Vertebrata</taxon>
        <taxon>Euteleostomi</taxon>
        <taxon>Actinopterygii</taxon>
        <taxon>Neopterygii</taxon>
        <taxon>Teleostei</taxon>
        <taxon>Notacanthiformes</taxon>
        <taxon>Halosauridae</taxon>
        <taxon>Aldrovandia</taxon>
    </lineage>
</organism>
<name>A0AAD7R5T5_9TELE</name>
<dbReference type="PANTHER" id="PTHR43908">
    <property type="entry name" value="AT29763P-RELATED"/>
    <property type="match status" value="1"/>
</dbReference>
<comment type="subcellular location">
    <subcellularLocation>
        <location evidence="1">Membrane</location>
        <topology evidence="1">Single-pass membrane protein</topology>
    </subcellularLocation>
</comment>
<evidence type="ECO:0000256" key="2">
    <source>
        <dbReference type="ARBA" id="ARBA00022692"/>
    </source>
</evidence>
<evidence type="ECO:0000256" key="5">
    <source>
        <dbReference type="ARBA" id="ARBA00023186"/>
    </source>
</evidence>
<feature type="domain" description="DUF1977" evidence="6">
    <location>
        <begin position="11"/>
        <end position="86"/>
    </location>
</feature>
<gene>
    <name evidence="7" type="ORF">AAFF_G00350630</name>
</gene>
<sequence>MGLVVSRDAEHGRAYFVDRGFEEEYSGAALQDLERAVERDFMEQLQASCWKEKQQKSDLASLGQLYRDERLKQKAESLRLESCEKLQRSVAQRRAD</sequence>
<comment type="caution">
    <text evidence="7">The sequence shown here is derived from an EMBL/GenBank/DDBJ whole genome shotgun (WGS) entry which is preliminary data.</text>
</comment>
<evidence type="ECO:0000313" key="8">
    <source>
        <dbReference type="Proteomes" id="UP001221898"/>
    </source>
</evidence>
<dbReference type="Pfam" id="PF09320">
    <property type="entry name" value="DUF1977"/>
    <property type="match status" value="1"/>
</dbReference>
<evidence type="ECO:0000256" key="3">
    <source>
        <dbReference type="ARBA" id="ARBA00022989"/>
    </source>
</evidence>
<dbReference type="GO" id="GO:0005789">
    <property type="term" value="C:endoplasmic reticulum membrane"/>
    <property type="evidence" value="ECO:0007669"/>
    <property type="project" value="TreeGrafter"/>
</dbReference>
<reference evidence="7" key="1">
    <citation type="journal article" date="2023" name="Science">
        <title>Genome structures resolve the early diversification of teleost fishes.</title>
        <authorList>
            <person name="Parey E."/>
            <person name="Louis A."/>
            <person name="Montfort J."/>
            <person name="Bouchez O."/>
            <person name="Roques C."/>
            <person name="Iampietro C."/>
            <person name="Lluch J."/>
            <person name="Castinel A."/>
            <person name="Donnadieu C."/>
            <person name="Desvignes T."/>
            <person name="Floi Bucao C."/>
            <person name="Jouanno E."/>
            <person name="Wen M."/>
            <person name="Mejri S."/>
            <person name="Dirks R."/>
            <person name="Jansen H."/>
            <person name="Henkel C."/>
            <person name="Chen W.J."/>
            <person name="Zahm M."/>
            <person name="Cabau C."/>
            <person name="Klopp C."/>
            <person name="Thompson A.W."/>
            <person name="Robinson-Rechavi M."/>
            <person name="Braasch I."/>
            <person name="Lecointre G."/>
            <person name="Bobe J."/>
            <person name="Postlethwait J.H."/>
            <person name="Berthelot C."/>
            <person name="Roest Crollius H."/>
            <person name="Guiguen Y."/>
        </authorList>
    </citation>
    <scope>NUCLEOTIDE SEQUENCE</scope>
    <source>
        <strain evidence="7">NC1722</strain>
    </source>
</reference>
<dbReference type="InterPro" id="IPR051100">
    <property type="entry name" value="DnaJ_subfamily_B/C"/>
</dbReference>
<keyword evidence="8" id="KW-1185">Reference proteome</keyword>
<accession>A0AAD7R5T5</accession>
<dbReference type="EMBL" id="JAINUG010000575">
    <property type="protein sequence ID" value="KAJ8366554.1"/>
    <property type="molecule type" value="Genomic_DNA"/>
</dbReference>
<dbReference type="InterPro" id="IPR015399">
    <property type="entry name" value="DUF1977_DnaJ-like"/>
</dbReference>
<proteinExistence type="predicted"/>
<dbReference type="PANTHER" id="PTHR43908:SF2">
    <property type="entry name" value="DNAJ HOMOLOG SUBFAMILY C MEMBER 18"/>
    <property type="match status" value="1"/>
</dbReference>
<dbReference type="Proteomes" id="UP001221898">
    <property type="component" value="Unassembled WGS sequence"/>
</dbReference>
<keyword evidence="5" id="KW-0143">Chaperone</keyword>
<protein>
    <recommendedName>
        <fullName evidence="6">DUF1977 domain-containing protein</fullName>
    </recommendedName>
</protein>
<keyword evidence="4" id="KW-0472">Membrane</keyword>
<dbReference type="GO" id="GO:0071218">
    <property type="term" value="P:cellular response to misfolded protein"/>
    <property type="evidence" value="ECO:0007669"/>
    <property type="project" value="TreeGrafter"/>
</dbReference>
<evidence type="ECO:0000259" key="6">
    <source>
        <dbReference type="Pfam" id="PF09320"/>
    </source>
</evidence>
<evidence type="ECO:0000313" key="7">
    <source>
        <dbReference type="EMBL" id="KAJ8366554.1"/>
    </source>
</evidence>